<dbReference type="EMBL" id="CP003178">
    <property type="protein sequence ID" value="AEW02857.1"/>
    <property type="molecule type" value="Genomic_DNA"/>
</dbReference>
<dbReference type="Gene3D" id="2.60.40.1120">
    <property type="entry name" value="Carboxypeptidase-like, regulatory domain"/>
    <property type="match status" value="1"/>
</dbReference>
<evidence type="ECO:0000256" key="1">
    <source>
        <dbReference type="SAM" id="SignalP"/>
    </source>
</evidence>
<protein>
    <recommendedName>
        <fullName evidence="4">Carboxypeptidase-like regulatory domain-containing protein</fullName>
    </recommendedName>
</protein>
<evidence type="ECO:0000313" key="3">
    <source>
        <dbReference type="Proteomes" id="UP000005438"/>
    </source>
</evidence>
<evidence type="ECO:0000313" key="2">
    <source>
        <dbReference type="EMBL" id="AEW02857.1"/>
    </source>
</evidence>
<keyword evidence="1" id="KW-0732">Signal</keyword>
<dbReference type="HOGENOM" id="CLU_063413_0_0_10"/>
<proteinExistence type="predicted"/>
<organism evidence="2 3">
    <name type="scientific">Niastella koreensis (strain DSM 17620 / KACC 11465 / NBRC 106392 / GR20-10)</name>
    <dbReference type="NCBI Taxonomy" id="700598"/>
    <lineage>
        <taxon>Bacteria</taxon>
        <taxon>Pseudomonadati</taxon>
        <taxon>Bacteroidota</taxon>
        <taxon>Chitinophagia</taxon>
        <taxon>Chitinophagales</taxon>
        <taxon>Chitinophagaceae</taxon>
        <taxon>Niastella</taxon>
    </lineage>
</organism>
<dbReference type="SUPFAM" id="SSF49464">
    <property type="entry name" value="Carboxypeptidase regulatory domain-like"/>
    <property type="match status" value="1"/>
</dbReference>
<evidence type="ECO:0008006" key="4">
    <source>
        <dbReference type="Google" id="ProtNLM"/>
    </source>
</evidence>
<dbReference type="Pfam" id="PF13715">
    <property type="entry name" value="CarbopepD_reg_2"/>
    <property type="match status" value="1"/>
</dbReference>
<dbReference type="KEGG" id="nko:Niako_6633"/>
<dbReference type="InterPro" id="IPR008969">
    <property type="entry name" value="CarboxyPept-like_regulatory"/>
</dbReference>
<name>G8TIK4_NIAKG</name>
<dbReference type="eggNOG" id="COG1629">
    <property type="taxonomic scope" value="Bacteria"/>
</dbReference>
<dbReference type="OrthoDB" id="1223654at2"/>
<dbReference type="STRING" id="700598.Niako_6633"/>
<reference evidence="2 3" key="1">
    <citation type="submission" date="2011-12" db="EMBL/GenBank/DDBJ databases">
        <title>The complete genome of Niastella koreensis GR20-10.</title>
        <authorList>
            <consortium name="US DOE Joint Genome Institute (JGI-PGF)"/>
            <person name="Lucas S."/>
            <person name="Han J."/>
            <person name="Lapidus A."/>
            <person name="Bruce D."/>
            <person name="Goodwin L."/>
            <person name="Pitluck S."/>
            <person name="Peters L."/>
            <person name="Kyrpides N."/>
            <person name="Mavromatis K."/>
            <person name="Ivanova N."/>
            <person name="Mikhailova N."/>
            <person name="Davenport K."/>
            <person name="Saunders E."/>
            <person name="Detter J.C."/>
            <person name="Tapia R."/>
            <person name="Han C."/>
            <person name="Land M."/>
            <person name="Hauser L."/>
            <person name="Markowitz V."/>
            <person name="Cheng J.-F."/>
            <person name="Hugenholtz P."/>
            <person name="Woyke T."/>
            <person name="Wu D."/>
            <person name="Tindall B."/>
            <person name="Pomrenke H."/>
            <person name="Brambilla E."/>
            <person name="Klenk H.-P."/>
            <person name="Eisen J.A."/>
        </authorList>
    </citation>
    <scope>NUCLEOTIDE SEQUENCE [LARGE SCALE GENOMIC DNA]</scope>
    <source>
        <strain evidence="3">DSM 17620 / KACC 11465 / NBRC 106392 / GR20-10</strain>
    </source>
</reference>
<feature type="chain" id="PRO_5003517674" description="Carboxypeptidase-like regulatory domain-containing protein" evidence="1">
    <location>
        <begin position="22"/>
        <end position="362"/>
    </location>
</feature>
<feature type="signal peptide" evidence="1">
    <location>
        <begin position="1"/>
        <end position="21"/>
    </location>
</feature>
<dbReference type="Proteomes" id="UP000005438">
    <property type="component" value="Chromosome"/>
</dbReference>
<accession>G8TIK4</accession>
<sequence length="362" mass="41599">MKMKHLMILLLSVTCYSATLAQEKTFVVFGKVVDAETKQPLVGASAYCQSTTQGTITNNDGLFFMRLPNGGYDMVVTYTGYEKKIMRISASQPAADTLKIDLAKENKSLSEVAVVASTEDPDGLNKYGKFFNQNFIGNSGNSNQCAVENPQALHFYFSKKRNRLKIMAREDVIIVNYALGYKIRYQLDSFSYDYNTNISSYSGSPLFQEMDSTEEVKAQWKKNRARTYLGSRMHFMRSFYDSSLKQDGFILEKLNDDPESVKGTFITNPYNEQDYLVDSGDVEVSWNGRYRISYDKVYPDKQFLEEYKLPATTRFQITVLDVSNGFVIEKNGYFYEQNDVINSGYWAWKKLSELLPYDYIYQ</sequence>
<dbReference type="AlphaFoldDB" id="G8TIK4"/>
<gene>
    <name evidence="2" type="ordered locus">Niako_6633</name>
</gene>